<accession>A0ACC2P728</accession>
<evidence type="ECO:0000313" key="1">
    <source>
        <dbReference type="EMBL" id="KAJ8679390.1"/>
    </source>
</evidence>
<comment type="caution">
    <text evidence="1">The sequence shown here is derived from an EMBL/GenBank/DDBJ whole genome shotgun (WGS) entry which is preliminary data.</text>
</comment>
<proteinExistence type="predicted"/>
<evidence type="ECO:0000313" key="2">
    <source>
        <dbReference type="Proteomes" id="UP001239111"/>
    </source>
</evidence>
<reference evidence="1" key="1">
    <citation type="submission" date="2023-04" db="EMBL/GenBank/DDBJ databases">
        <title>A chromosome-level genome assembly of the parasitoid wasp Eretmocerus hayati.</title>
        <authorList>
            <person name="Zhong Y."/>
            <person name="Liu S."/>
            <person name="Liu Y."/>
        </authorList>
    </citation>
    <scope>NUCLEOTIDE SEQUENCE</scope>
    <source>
        <strain evidence="1">ZJU_SS_LIU_2023</strain>
    </source>
</reference>
<gene>
    <name evidence="1" type="ORF">QAD02_015177</name>
</gene>
<organism evidence="1 2">
    <name type="scientific">Eretmocerus hayati</name>
    <dbReference type="NCBI Taxonomy" id="131215"/>
    <lineage>
        <taxon>Eukaryota</taxon>
        <taxon>Metazoa</taxon>
        <taxon>Ecdysozoa</taxon>
        <taxon>Arthropoda</taxon>
        <taxon>Hexapoda</taxon>
        <taxon>Insecta</taxon>
        <taxon>Pterygota</taxon>
        <taxon>Neoptera</taxon>
        <taxon>Endopterygota</taxon>
        <taxon>Hymenoptera</taxon>
        <taxon>Apocrita</taxon>
        <taxon>Proctotrupomorpha</taxon>
        <taxon>Chalcidoidea</taxon>
        <taxon>Aphelinidae</taxon>
        <taxon>Aphelininae</taxon>
        <taxon>Eretmocerus</taxon>
    </lineage>
</organism>
<sequence>MKRELERSPDPSASLGASRGNTSDGYNHQLAVLLQAQTPTAAIDMFASIADYNNCKMEPHTYGSDEFGQDSPRYTSPKATALYADSYYIDGNAAGTGPGDPWSSGGGGVQPPYSDYAPPHLAQPAYPMHIPHNPMAYSSMSPNGEPQGGQPQGQPLLGSVVTTAAASLPPMSTFRGSGASGPQPQPGPALSPASVPPPPTAPSALQYCHSPGAPTPTSQAPQQQTGPQSTGANSAPPPPPPPQATPVQDPLGKGLTVVNRIYPTDQTSYSSNPTTPVSSPPPLSGPAAGWAAGTAPVSPHLTADPNRNTMHMGGRMEELNHMDDAINVLRNLAESQSGLHLGPVGPHSTMYSHTSPQQLDHLASPHPAVTVAQPQSSYPGLAPTPDTDGSIKIERLPVSNAKYITMGKKRKDVPDSSGSESKPSNSELAVAVINTNQVVNSTSQGRGTKRRRYADEDCDDPGTKAVREKERRQANNVRERIRIRDINDALKELGRMCQIHKQTEKPQTKLGILNMAVEVIMMLEQQVRERNLNPKAACLKRREEEKAEDGPKSLPGHLAISHPHPHPHSHTQTPYSAMTMSEPLLQIPAPPPQ</sequence>
<keyword evidence="2" id="KW-1185">Reference proteome</keyword>
<dbReference type="EMBL" id="CM056742">
    <property type="protein sequence ID" value="KAJ8679390.1"/>
    <property type="molecule type" value="Genomic_DNA"/>
</dbReference>
<protein>
    <submittedName>
        <fullName evidence="1">Uncharacterized protein</fullName>
    </submittedName>
</protein>
<dbReference type="Proteomes" id="UP001239111">
    <property type="component" value="Chromosome 2"/>
</dbReference>
<name>A0ACC2P728_9HYME</name>